<proteinExistence type="inferred from homology"/>
<dbReference type="GO" id="GO:0015833">
    <property type="term" value="P:peptide transport"/>
    <property type="evidence" value="ECO:0007669"/>
    <property type="project" value="TreeGrafter"/>
</dbReference>
<gene>
    <name evidence="6" type="ORF">EV662_10295</name>
</gene>
<dbReference type="OrthoDB" id="9803988at2"/>
<dbReference type="Proteomes" id="UP000294835">
    <property type="component" value="Unassembled WGS sequence"/>
</dbReference>
<dbReference type="InterPro" id="IPR006311">
    <property type="entry name" value="TAT_signal"/>
</dbReference>
<keyword evidence="7" id="KW-1185">Reference proteome</keyword>
<evidence type="ECO:0000313" key="6">
    <source>
        <dbReference type="EMBL" id="TCP42904.1"/>
    </source>
</evidence>
<dbReference type="CDD" id="cd08503">
    <property type="entry name" value="PBP2_NikA_DppA_OppA_like_17"/>
    <property type="match status" value="1"/>
</dbReference>
<sequence length="537" mass="59206">MTDRKDAFIAQRKAQLARGRIDRRSFITSLVAAGVAVPAALSMADRARAATPQRGGTFRLGMAHGSTTDSLDPATYENGMMTNTGFTYGNNLIEVAPDGSLRPELAESYEALDGGKSWAFRIRKGVEFHNAKTMTADDVIASINYHRGEASKSAAKGLLTSITDIRKDGEDVVVFDLDAPNADFPFVITDYHLLILPSEDGEIDPTAGIGTGGYVIRNFEPGVRMQATRNPNYFKEDAAFFDEVELVSIIDVTARQNALMSGEVSAADRLDPKTVALLQRAPNVNIIEQVGYLHYTFPMRLDTAPFGDYDLRMALKYAVKKQEMVDKILLGHGTIGNDHPISPIVPFHAEGLEQREFDADKAKFHYEKSGHSGPIQLSASTAAFAGALDAAQLLQASAAECGIEVEIVREPSDGYWSNVWNKKGWCACYWGGRPTCDWMFSSGYVEDQEWNDTAWRGTEAADRFNALVVEARAELDEARRAEMYFECQRLIHDDGGSIVPMFANYIMGAGRGVQTPEVIAGNWENDGYKSVERWWFA</sequence>
<dbReference type="InterPro" id="IPR039424">
    <property type="entry name" value="SBP_5"/>
</dbReference>
<dbReference type="SUPFAM" id="SSF53850">
    <property type="entry name" value="Periplasmic binding protein-like II"/>
    <property type="match status" value="1"/>
</dbReference>
<dbReference type="PIRSF" id="PIRSF002741">
    <property type="entry name" value="MppA"/>
    <property type="match status" value="1"/>
</dbReference>
<evidence type="ECO:0000256" key="1">
    <source>
        <dbReference type="ARBA" id="ARBA00004418"/>
    </source>
</evidence>
<dbReference type="InterPro" id="IPR030678">
    <property type="entry name" value="Peptide/Ni-bd"/>
</dbReference>
<keyword evidence="3" id="KW-0813">Transport</keyword>
<dbReference type="EMBL" id="SLXP01000002">
    <property type="protein sequence ID" value="TCP42904.1"/>
    <property type="molecule type" value="Genomic_DNA"/>
</dbReference>
<dbReference type="InterPro" id="IPR000914">
    <property type="entry name" value="SBP_5_dom"/>
</dbReference>
<dbReference type="Gene3D" id="3.10.105.10">
    <property type="entry name" value="Dipeptide-binding Protein, Domain 3"/>
    <property type="match status" value="1"/>
</dbReference>
<protein>
    <submittedName>
        <fullName evidence="6">Peptide/nickel transport system substrate-binding protein</fullName>
    </submittedName>
</protein>
<dbReference type="GO" id="GO:1904680">
    <property type="term" value="F:peptide transmembrane transporter activity"/>
    <property type="evidence" value="ECO:0007669"/>
    <property type="project" value="TreeGrafter"/>
</dbReference>
<dbReference type="PROSITE" id="PS51318">
    <property type="entry name" value="TAT"/>
    <property type="match status" value="1"/>
</dbReference>
<evidence type="ECO:0000256" key="2">
    <source>
        <dbReference type="ARBA" id="ARBA00005695"/>
    </source>
</evidence>
<accession>A0A4R2Q4S5</accession>
<dbReference type="GO" id="GO:0030288">
    <property type="term" value="C:outer membrane-bounded periplasmic space"/>
    <property type="evidence" value="ECO:0007669"/>
    <property type="project" value="UniProtKB-ARBA"/>
</dbReference>
<dbReference type="Gene3D" id="3.40.190.10">
    <property type="entry name" value="Periplasmic binding protein-like II"/>
    <property type="match status" value="1"/>
</dbReference>
<dbReference type="PANTHER" id="PTHR30290">
    <property type="entry name" value="PERIPLASMIC BINDING COMPONENT OF ABC TRANSPORTER"/>
    <property type="match status" value="1"/>
</dbReference>
<dbReference type="PANTHER" id="PTHR30290:SF10">
    <property type="entry name" value="PERIPLASMIC OLIGOPEPTIDE-BINDING PROTEIN-RELATED"/>
    <property type="match status" value="1"/>
</dbReference>
<comment type="subcellular location">
    <subcellularLocation>
        <location evidence="1">Periplasm</location>
    </subcellularLocation>
</comment>
<dbReference type="AlphaFoldDB" id="A0A4R2Q4S5"/>
<name>A0A4R2Q4S5_9RHOB</name>
<keyword evidence="4" id="KW-0732">Signal</keyword>
<evidence type="ECO:0000256" key="3">
    <source>
        <dbReference type="ARBA" id="ARBA00022448"/>
    </source>
</evidence>
<dbReference type="RefSeq" id="WP_132460776.1">
    <property type="nucleotide sequence ID" value="NZ_SLXP01000002.1"/>
</dbReference>
<evidence type="ECO:0000256" key="4">
    <source>
        <dbReference type="ARBA" id="ARBA00022729"/>
    </source>
</evidence>
<reference evidence="6 7" key="1">
    <citation type="submission" date="2019-03" db="EMBL/GenBank/DDBJ databases">
        <title>Genomic Encyclopedia of Type Strains, Phase IV (KMG-IV): sequencing the most valuable type-strain genomes for metagenomic binning, comparative biology and taxonomic classification.</title>
        <authorList>
            <person name="Goeker M."/>
        </authorList>
    </citation>
    <scope>NUCLEOTIDE SEQUENCE [LARGE SCALE GENOMIC DNA]</scope>
    <source>
        <strain evidence="6 7">DSM 18063</strain>
    </source>
</reference>
<comment type="similarity">
    <text evidence="2">Belongs to the bacterial solute-binding protein 5 family.</text>
</comment>
<feature type="domain" description="Solute-binding protein family 5" evidence="5">
    <location>
        <begin position="101"/>
        <end position="447"/>
    </location>
</feature>
<dbReference type="Pfam" id="PF00496">
    <property type="entry name" value="SBP_bac_5"/>
    <property type="match status" value="1"/>
</dbReference>
<organism evidence="6 7">
    <name type="scientific">Rhodovulum marinum</name>
    <dbReference type="NCBI Taxonomy" id="320662"/>
    <lineage>
        <taxon>Bacteria</taxon>
        <taxon>Pseudomonadati</taxon>
        <taxon>Pseudomonadota</taxon>
        <taxon>Alphaproteobacteria</taxon>
        <taxon>Rhodobacterales</taxon>
        <taxon>Paracoccaceae</taxon>
        <taxon>Rhodovulum</taxon>
    </lineage>
</organism>
<dbReference type="GO" id="GO:0043190">
    <property type="term" value="C:ATP-binding cassette (ABC) transporter complex"/>
    <property type="evidence" value="ECO:0007669"/>
    <property type="project" value="InterPro"/>
</dbReference>
<evidence type="ECO:0000259" key="5">
    <source>
        <dbReference type="Pfam" id="PF00496"/>
    </source>
</evidence>
<comment type="caution">
    <text evidence="6">The sequence shown here is derived from an EMBL/GenBank/DDBJ whole genome shotgun (WGS) entry which is preliminary data.</text>
</comment>
<evidence type="ECO:0000313" key="7">
    <source>
        <dbReference type="Proteomes" id="UP000294835"/>
    </source>
</evidence>